<keyword evidence="4" id="KW-1003">Cell membrane</keyword>
<evidence type="ECO:0000256" key="8">
    <source>
        <dbReference type="ARBA" id="ARBA00023004"/>
    </source>
</evidence>
<evidence type="ECO:0000259" key="11">
    <source>
        <dbReference type="PROSITE" id="PS50893"/>
    </source>
</evidence>
<keyword evidence="5" id="KW-0410">Iron transport</keyword>
<evidence type="ECO:0000256" key="1">
    <source>
        <dbReference type="ARBA" id="ARBA00004202"/>
    </source>
</evidence>
<dbReference type="FunFam" id="3.40.50.300:FF:000134">
    <property type="entry name" value="Iron-enterobactin ABC transporter ATP-binding protein"/>
    <property type="match status" value="1"/>
</dbReference>
<keyword evidence="13" id="KW-1185">Reference proteome</keyword>
<dbReference type="PANTHER" id="PTHR42771:SF2">
    <property type="entry name" value="IRON(3+)-HYDROXAMATE IMPORT ATP-BINDING PROTEIN FHUC"/>
    <property type="match status" value="1"/>
</dbReference>
<evidence type="ECO:0000256" key="3">
    <source>
        <dbReference type="ARBA" id="ARBA00022448"/>
    </source>
</evidence>
<dbReference type="CDD" id="cd03214">
    <property type="entry name" value="ABC_Iron-Siderophores_B12_Hemin"/>
    <property type="match status" value="1"/>
</dbReference>
<comment type="similarity">
    <text evidence="2">Belongs to the ABC transporter superfamily.</text>
</comment>
<dbReference type="GO" id="GO:0005886">
    <property type="term" value="C:plasma membrane"/>
    <property type="evidence" value="ECO:0007669"/>
    <property type="project" value="UniProtKB-SubCell"/>
</dbReference>
<dbReference type="PROSITE" id="PS50893">
    <property type="entry name" value="ABC_TRANSPORTER_2"/>
    <property type="match status" value="1"/>
</dbReference>
<dbReference type="OrthoDB" id="9810077at2"/>
<keyword evidence="3" id="KW-0813">Transport</keyword>
<dbReference type="RefSeq" id="WP_109793014.1">
    <property type="nucleotide sequence ID" value="NZ_PHIG01000013.1"/>
</dbReference>
<keyword evidence="10" id="KW-0472">Membrane</keyword>
<reference evidence="12 13" key="1">
    <citation type="submission" date="2017-11" db="EMBL/GenBank/DDBJ databases">
        <title>Draft genome sequence of Rhizobiales bacterium SY3-13.</title>
        <authorList>
            <person name="Sun C."/>
        </authorList>
    </citation>
    <scope>NUCLEOTIDE SEQUENCE [LARGE SCALE GENOMIC DNA]</scope>
    <source>
        <strain evidence="12 13">SY3-13</strain>
    </source>
</reference>
<evidence type="ECO:0000313" key="12">
    <source>
        <dbReference type="EMBL" id="PJK30881.1"/>
    </source>
</evidence>
<dbReference type="EMBL" id="PHIG01000013">
    <property type="protein sequence ID" value="PJK30881.1"/>
    <property type="molecule type" value="Genomic_DNA"/>
</dbReference>
<gene>
    <name evidence="12" type="ORF">CVT23_04530</name>
</gene>
<comment type="caution">
    <text evidence="12">The sequence shown here is derived from an EMBL/GenBank/DDBJ whole genome shotgun (WGS) entry which is preliminary data.</text>
</comment>
<protein>
    <submittedName>
        <fullName evidence="12">ABC transporter</fullName>
    </submittedName>
</protein>
<dbReference type="AlphaFoldDB" id="A0A2M9G598"/>
<evidence type="ECO:0000256" key="9">
    <source>
        <dbReference type="ARBA" id="ARBA00023065"/>
    </source>
</evidence>
<evidence type="ECO:0000256" key="10">
    <source>
        <dbReference type="ARBA" id="ARBA00023136"/>
    </source>
</evidence>
<accession>A0A2M9G598</accession>
<dbReference type="GO" id="GO:0005524">
    <property type="term" value="F:ATP binding"/>
    <property type="evidence" value="ECO:0007669"/>
    <property type="project" value="UniProtKB-KW"/>
</dbReference>
<keyword evidence="8" id="KW-0408">Iron</keyword>
<dbReference type="Proteomes" id="UP000229498">
    <property type="component" value="Unassembled WGS sequence"/>
</dbReference>
<evidence type="ECO:0000256" key="2">
    <source>
        <dbReference type="ARBA" id="ARBA00005417"/>
    </source>
</evidence>
<dbReference type="InterPro" id="IPR051535">
    <property type="entry name" value="Siderophore_ABC-ATPase"/>
</dbReference>
<dbReference type="InterPro" id="IPR003593">
    <property type="entry name" value="AAA+_ATPase"/>
</dbReference>
<proteinExistence type="inferred from homology"/>
<comment type="subcellular location">
    <subcellularLocation>
        <location evidence="1">Cell membrane</location>
        <topology evidence="1">Peripheral membrane protein</topology>
    </subcellularLocation>
</comment>
<feature type="domain" description="ABC transporter" evidence="11">
    <location>
        <begin position="2"/>
        <end position="238"/>
    </location>
</feature>
<keyword evidence="7" id="KW-0067">ATP-binding</keyword>
<keyword evidence="6" id="KW-0547">Nucleotide-binding</keyword>
<evidence type="ECO:0000256" key="7">
    <source>
        <dbReference type="ARBA" id="ARBA00022840"/>
    </source>
</evidence>
<dbReference type="PROSITE" id="PS00211">
    <property type="entry name" value="ABC_TRANSPORTER_1"/>
    <property type="match status" value="1"/>
</dbReference>
<evidence type="ECO:0000256" key="6">
    <source>
        <dbReference type="ARBA" id="ARBA00022741"/>
    </source>
</evidence>
<name>A0A2M9G598_9PROT</name>
<keyword evidence="9" id="KW-0406">Ion transport</keyword>
<dbReference type="GO" id="GO:0016887">
    <property type="term" value="F:ATP hydrolysis activity"/>
    <property type="evidence" value="ECO:0007669"/>
    <property type="project" value="InterPro"/>
</dbReference>
<dbReference type="SMART" id="SM00382">
    <property type="entry name" value="AAA"/>
    <property type="match status" value="1"/>
</dbReference>
<dbReference type="InterPro" id="IPR027417">
    <property type="entry name" value="P-loop_NTPase"/>
</dbReference>
<dbReference type="GO" id="GO:0006826">
    <property type="term" value="P:iron ion transport"/>
    <property type="evidence" value="ECO:0007669"/>
    <property type="project" value="UniProtKB-KW"/>
</dbReference>
<dbReference type="SUPFAM" id="SSF52540">
    <property type="entry name" value="P-loop containing nucleoside triphosphate hydrolases"/>
    <property type="match status" value="1"/>
</dbReference>
<organism evidence="12 13">
    <name type="scientific">Minwuia thermotolerans</name>
    <dbReference type="NCBI Taxonomy" id="2056226"/>
    <lineage>
        <taxon>Bacteria</taxon>
        <taxon>Pseudomonadati</taxon>
        <taxon>Pseudomonadota</taxon>
        <taxon>Alphaproteobacteria</taxon>
        <taxon>Minwuiales</taxon>
        <taxon>Minwuiaceae</taxon>
        <taxon>Minwuia</taxon>
    </lineage>
</organism>
<dbReference type="Pfam" id="PF00005">
    <property type="entry name" value="ABC_tran"/>
    <property type="match status" value="1"/>
</dbReference>
<evidence type="ECO:0000313" key="13">
    <source>
        <dbReference type="Proteomes" id="UP000229498"/>
    </source>
</evidence>
<dbReference type="InterPro" id="IPR003439">
    <property type="entry name" value="ABC_transporter-like_ATP-bd"/>
</dbReference>
<dbReference type="Gene3D" id="3.40.50.300">
    <property type="entry name" value="P-loop containing nucleotide triphosphate hydrolases"/>
    <property type="match status" value="1"/>
</dbReference>
<dbReference type="InterPro" id="IPR017871">
    <property type="entry name" value="ABC_transporter-like_CS"/>
</dbReference>
<sequence length="255" mass="27871">MYELTDIEVRLGGAHILSVDGLSLATDRVTAILGHNGSGKSTLLSLLARQRGPTRGSILLDGTQLTSIGQRQFARQVAFLPQRLSEVPGLSVRELCGLGRFPWRGALGRWTDDDHAAVEEALKLTDLLHLRERLVDELSGGERQRAWIAMLLAQQSPVLLLDEPISALDLAHQVDILTLLRDLNGRAGRGVIVILHDINLAARFAHRLLVLKGGRIAFDGSPQKILDRETLSDLFGTRIVLVDHPGRELPLAVPA</sequence>
<dbReference type="PANTHER" id="PTHR42771">
    <property type="entry name" value="IRON(3+)-HYDROXAMATE IMPORT ATP-BINDING PROTEIN FHUC"/>
    <property type="match status" value="1"/>
</dbReference>
<evidence type="ECO:0000256" key="5">
    <source>
        <dbReference type="ARBA" id="ARBA00022496"/>
    </source>
</evidence>
<evidence type="ECO:0000256" key="4">
    <source>
        <dbReference type="ARBA" id="ARBA00022475"/>
    </source>
</evidence>